<accession>A0A6L5T9S4</accession>
<proteinExistence type="predicted"/>
<dbReference type="RefSeq" id="WP_154266940.1">
    <property type="nucleotide sequence ID" value="NZ_WKQP01000010.1"/>
</dbReference>
<name>A0A6L5T9S4_9FIRM</name>
<sequence length="181" mass="19153">MADTKISELASATALADSDVLCGVNSGSTRKFSLLRIRDFFAKTFDGSYAAKEHTHNKLSNGAYEVTIPSTIKKNDSFMLQSEKTAENISYNNKTSKLMAENTQTAIDEVAHTASEAKKTADAAKEVTDKAVTTDVVGKASGVAGLDASGLVPKAQLPTFVTGVSVTVESMTICFSVDKSK</sequence>
<protein>
    <submittedName>
        <fullName evidence="1">Uncharacterized protein</fullName>
    </submittedName>
</protein>
<gene>
    <name evidence="1" type="ORF">GKE07_07930</name>
</gene>
<evidence type="ECO:0000313" key="2">
    <source>
        <dbReference type="Proteomes" id="UP000479563"/>
    </source>
</evidence>
<dbReference type="EMBL" id="WKQP01000010">
    <property type="protein sequence ID" value="MSC60124.1"/>
    <property type="molecule type" value="Genomic_DNA"/>
</dbReference>
<dbReference type="Proteomes" id="UP000479563">
    <property type="component" value="Unassembled WGS sequence"/>
</dbReference>
<organism evidence="1 2">
    <name type="scientific">Agathobacter rectalis</name>
    <dbReference type="NCBI Taxonomy" id="39491"/>
    <lineage>
        <taxon>Bacteria</taxon>
        <taxon>Bacillati</taxon>
        <taxon>Bacillota</taxon>
        <taxon>Clostridia</taxon>
        <taxon>Lachnospirales</taxon>
        <taxon>Lachnospiraceae</taxon>
        <taxon>Agathobacter</taxon>
    </lineage>
</organism>
<comment type="caution">
    <text evidence="1">The sequence shown here is derived from an EMBL/GenBank/DDBJ whole genome shotgun (WGS) entry which is preliminary data.</text>
</comment>
<dbReference type="AlphaFoldDB" id="A0A6L5T9S4"/>
<evidence type="ECO:0000313" key="1">
    <source>
        <dbReference type="EMBL" id="MSC60124.1"/>
    </source>
</evidence>
<reference evidence="1 2" key="1">
    <citation type="journal article" date="2019" name="Nat. Med.">
        <title>A library of human gut bacterial isolates paired with longitudinal multiomics data enables mechanistic microbiome research.</title>
        <authorList>
            <person name="Poyet M."/>
            <person name="Groussin M."/>
            <person name="Gibbons S.M."/>
            <person name="Avila-Pacheco J."/>
            <person name="Jiang X."/>
            <person name="Kearney S.M."/>
            <person name="Perrotta A.R."/>
            <person name="Berdy B."/>
            <person name="Zhao S."/>
            <person name="Lieberman T.D."/>
            <person name="Swanson P.K."/>
            <person name="Smith M."/>
            <person name="Roesemann S."/>
            <person name="Alexander J.E."/>
            <person name="Rich S.A."/>
            <person name="Livny J."/>
            <person name="Vlamakis H."/>
            <person name="Clish C."/>
            <person name="Bullock K."/>
            <person name="Deik A."/>
            <person name="Scott J."/>
            <person name="Pierce K.A."/>
            <person name="Xavier R.J."/>
            <person name="Alm E.J."/>
        </authorList>
    </citation>
    <scope>NUCLEOTIDE SEQUENCE [LARGE SCALE GENOMIC DNA]</scope>
    <source>
        <strain evidence="1 2">BIOML-A11</strain>
    </source>
</reference>